<accession>A0ABQ8SAW9</accession>
<gene>
    <name evidence="1" type="ORF">ANN_19481</name>
</gene>
<evidence type="ECO:0000313" key="2">
    <source>
        <dbReference type="Proteomes" id="UP001148838"/>
    </source>
</evidence>
<dbReference type="Proteomes" id="UP001148838">
    <property type="component" value="Unassembled WGS sequence"/>
</dbReference>
<protein>
    <submittedName>
        <fullName evidence="1">Uncharacterized protein</fullName>
    </submittedName>
</protein>
<proteinExistence type="predicted"/>
<dbReference type="EMBL" id="JAJSOF020000031">
    <property type="protein sequence ID" value="KAJ4430890.1"/>
    <property type="molecule type" value="Genomic_DNA"/>
</dbReference>
<sequence length="113" mass="13493">MEKDLYGEQRRVWTILKNRRKPINEYLQVPSIEPQQWRTHFKKLYDNENNEPEISLVENDDEIITPIPIQLIQEMTGKLENRKSPGVNNISNEIINYGGQPPIQEIYERFKKI</sequence>
<reference evidence="1 2" key="1">
    <citation type="journal article" date="2022" name="Allergy">
        <title>Genome assembly and annotation of Periplaneta americana reveal a comprehensive cockroach allergen profile.</title>
        <authorList>
            <person name="Wang L."/>
            <person name="Xiong Q."/>
            <person name="Saelim N."/>
            <person name="Wang L."/>
            <person name="Nong W."/>
            <person name="Wan A.T."/>
            <person name="Shi M."/>
            <person name="Liu X."/>
            <person name="Cao Q."/>
            <person name="Hui J.H.L."/>
            <person name="Sookrung N."/>
            <person name="Leung T.F."/>
            <person name="Tungtrongchitr A."/>
            <person name="Tsui S.K.W."/>
        </authorList>
    </citation>
    <scope>NUCLEOTIDE SEQUENCE [LARGE SCALE GENOMIC DNA]</scope>
    <source>
        <strain evidence="1">PWHHKU_190912</strain>
    </source>
</reference>
<organism evidence="1 2">
    <name type="scientific">Periplaneta americana</name>
    <name type="common">American cockroach</name>
    <name type="synonym">Blatta americana</name>
    <dbReference type="NCBI Taxonomy" id="6978"/>
    <lineage>
        <taxon>Eukaryota</taxon>
        <taxon>Metazoa</taxon>
        <taxon>Ecdysozoa</taxon>
        <taxon>Arthropoda</taxon>
        <taxon>Hexapoda</taxon>
        <taxon>Insecta</taxon>
        <taxon>Pterygota</taxon>
        <taxon>Neoptera</taxon>
        <taxon>Polyneoptera</taxon>
        <taxon>Dictyoptera</taxon>
        <taxon>Blattodea</taxon>
        <taxon>Blattoidea</taxon>
        <taxon>Blattidae</taxon>
        <taxon>Blattinae</taxon>
        <taxon>Periplaneta</taxon>
    </lineage>
</organism>
<evidence type="ECO:0000313" key="1">
    <source>
        <dbReference type="EMBL" id="KAJ4430890.1"/>
    </source>
</evidence>
<name>A0ABQ8SAW9_PERAM</name>
<comment type="caution">
    <text evidence="1">The sequence shown here is derived from an EMBL/GenBank/DDBJ whole genome shotgun (WGS) entry which is preliminary data.</text>
</comment>
<keyword evidence="2" id="KW-1185">Reference proteome</keyword>